<comment type="similarity">
    <text evidence="1">Belongs to the short-chain fatty acyl-CoA assimilation regulator (ScfR) family.</text>
</comment>
<proteinExistence type="inferred from homology"/>
<accession>A0A3B0ZH73</accession>
<dbReference type="InterPro" id="IPR013430">
    <property type="entry name" value="Toxin_antidote_HigA"/>
</dbReference>
<dbReference type="Gene3D" id="1.10.260.40">
    <property type="entry name" value="lambda repressor-like DNA-binding domains"/>
    <property type="match status" value="1"/>
</dbReference>
<organism evidence="3">
    <name type="scientific">hydrothermal vent metagenome</name>
    <dbReference type="NCBI Taxonomy" id="652676"/>
    <lineage>
        <taxon>unclassified sequences</taxon>
        <taxon>metagenomes</taxon>
        <taxon>ecological metagenomes</taxon>
    </lineage>
</organism>
<dbReference type="SMART" id="SM00530">
    <property type="entry name" value="HTH_XRE"/>
    <property type="match status" value="1"/>
</dbReference>
<gene>
    <name evidence="3" type="ORF">MNBD_GAMMA18-2111</name>
</gene>
<feature type="domain" description="HTH cro/C1-type" evidence="2">
    <location>
        <begin position="19"/>
        <end position="72"/>
    </location>
</feature>
<dbReference type="Pfam" id="PF06114">
    <property type="entry name" value="Peptidase_M78"/>
    <property type="match status" value="1"/>
</dbReference>
<dbReference type="GO" id="GO:0003677">
    <property type="term" value="F:DNA binding"/>
    <property type="evidence" value="ECO:0007669"/>
    <property type="project" value="InterPro"/>
</dbReference>
<dbReference type="EMBL" id="UOFP01000190">
    <property type="protein sequence ID" value="VAW87583.1"/>
    <property type="molecule type" value="Genomic_DNA"/>
</dbReference>
<dbReference type="AlphaFoldDB" id="A0A3B0ZH73"/>
<name>A0A3B0ZH73_9ZZZZ</name>
<protein>
    <recommendedName>
        <fullName evidence="2">HTH cro/C1-type domain-containing protein</fullName>
    </recommendedName>
</protein>
<evidence type="ECO:0000256" key="1">
    <source>
        <dbReference type="ARBA" id="ARBA00007227"/>
    </source>
</evidence>
<evidence type="ECO:0000259" key="2">
    <source>
        <dbReference type="PROSITE" id="PS50943"/>
    </source>
</evidence>
<evidence type="ECO:0000313" key="3">
    <source>
        <dbReference type="EMBL" id="VAW87583.1"/>
    </source>
</evidence>
<dbReference type="SUPFAM" id="SSF47413">
    <property type="entry name" value="lambda repressor-like DNA-binding domains"/>
    <property type="match status" value="1"/>
</dbReference>
<dbReference type="PROSITE" id="PS50943">
    <property type="entry name" value="HTH_CROC1"/>
    <property type="match status" value="1"/>
</dbReference>
<dbReference type="NCBIfam" id="TIGR02607">
    <property type="entry name" value="antidote_HigA"/>
    <property type="match status" value="1"/>
</dbReference>
<dbReference type="InterPro" id="IPR010359">
    <property type="entry name" value="IrrE_HExxH"/>
</dbReference>
<reference evidence="3" key="1">
    <citation type="submission" date="2018-06" db="EMBL/GenBank/DDBJ databases">
        <authorList>
            <person name="Zhirakovskaya E."/>
        </authorList>
    </citation>
    <scope>NUCLEOTIDE SEQUENCE</scope>
</reference>
<dbReference type="InterPro" id="IPR052345">
    <property type="entry name" value="Rad_response_metalloprotease"/>
</dbReference>
<dbReference type="InterPro" id="IPR010982">
    <property type="entry name" value="Lambda_DNA-bd_dom_sf"/>
</dbReference>
<sequence>MVTESKILSDLAIPPGEYLEEVLEAAGLSQAELARRMGRPAQAVNEIIKGDKSITPETAIQLEKVVGVFAHIWSSLEAEYRLIKASQIEAEHAKKEETLLAGFPYLELTKLGLVEKTRNPLSKVQSLRRFFGVSSLFNLQGVKEYRPAFRQGVNNGVNHEALAAWLRAGAVLANKIDCKEYDRGILLSKIEGIRALTLKHEPDEFFPVLATILRQCGIALVVIPHFKQTHTTGATFWVKKNKAVIMMSLRGGWADIFWFSLFHELGHVLLHDKRHTFLENGKPSPEWEKQEDEADVFSQKTLIPVNALQEFKNSDDFSATSINTFSRHIGIAPGIVTGRLQHEKIVPYTFHAGRIRYKWK</sequence>
<dbReference type="Pfam" id="PF01381">
    <property type="entry name" value="HTH_3"/>
    <property type="match status" value="1"/>
</dbReference>
<dbReference type="InterPro" id="IPR001387">
    <property type="entry name" value="Cro/C1-type_HTH"/>
</dbReference>
<dbReference type="Gene3D" id="1.10.10.2910">
    <property type="match status" value="1"/>
</dbReference>
<dbReference type="PANTHER" id="PTHR43236:SF2">
    <property type="entry name" value="BLL0069 PROTEIN"/>
    <property type="match status" value="1"/>
</dbReference>
<dbReference type="PANTHER" id="PTHR43236">
    <property type="entry name" value="ANTITOXIN HIGA1"/>
    <property type="match status" value="1"/>
</dbReference>
<dbReference type="CDD" id="cd00093">
    <property type="entry name" value="HTH_XRE"/>
    <property type="match status" value="1"/>
</dbReference>